<name>A0A940S8E3_9PROT</name>
<feature type="coiled-coil region" evidence="1">
    <location>
        <begin position="991"/>
        <end position="1018"/>
    </location>
</feature>
<evidence type="ECO:0000256" key="3">
    <source>
        <dbReference type="SAM" id="Phobius"/>
    </source>
</evidence>
<evidence type="ECO:0000256" key="1">
    <source>
        <dbReference type="SAM" id="Coils"/>
    </source>
</evidence>
<keyword evidence="1" id="KW-0175">Coiled coil</keyword>
<gene>
    <name evidence="4" type="ORF">J5Y10_24690</name>
</gene>
<keyword evidence="5" id="KW-1185">Reference proteome</keyword>
<evidence type="ECO:0000313" key="5">
    <source>
        <dbReference type="Proteomes" id="UP000677537"/>
    </source>
</evidence>
<feature type="region of interest" description="Disordered" evidence="2">
    <location>
        <begin position="760"/>
        <end position="781"/>
    </location>
</feature>
<evidence type="ECO:0000313" key="4">
    <source>
        <dbReference type="EMBL" id="MBP0496004.1"/>
    </source>
</evidence>
<reference evidence="4" key="1">
    <citation type="submission" date="2021-03" db="EMBL/GenBank/DDBJ databases">
        <authorList>
            <person name="So Y."/>
        </authorList>
    </citation>
    <scope>NUCLEOTIDE SEQUENCE</scope>
    <source>
        <strain evidence="4">SG15</strain>
    </source>
</reference>
<dbReference type="RefSeq" id="WP_209376799.1">
    <property type="nucleotide sequence ID" value="NZ_JAGIZA010000025.1"/>
</dbReference>
<comment type="caution">
    <text evidence="4">The sequence shown here is derived from an EMBL/GenBank/DDBJ whole genome shotgun (WGS) entry which is preliminary data.</text>
</comment>
<dbReference type="Proteomes" id="UP000677537">
    <property type="component" value="Unassembled WGS sequence"/>
</dbReference>
<sequence>MRLTLARSDDLIASTPEAKDGQTLSVVATNISFFDQNVAIPLELCCDTLVPTVSGADPDGFFASFKLQVSGPVTSWHGRLGSLDFLLAETYRSVNQREGHVRVGGKGSGDGFGGSLATRYIDGRIAAEIRLPLAVTSVEPRGVDVPRFDRSGRAAPLLIPIRTPSPVSDTERVANEDVPYWLEATETVLLRQDRRLTAEIFDTAAEVSTRSYAVLTTQPFAAFRFSHQPLSNRGNEERTSVATYSGDDRMWQYSVVSPLYRYVLPPQAIGESADKPGRLELHDLPAAETPSETPWRPFVPDDWTKPGTSESGLRRRAVEYRLTPSAEIWIAPSDVARGYFMPEASSHDIFRQAGAYGIGAALAFLRAEFLYGMPVGIDVSRERSVARGARVAEIEALVGRPTDRQPDPNAEPILKGRWDAVRSAILRRPERLEIWARDFDGAVDFTPARFTDGVRFALRGTALHRAPVVDADGEGKTAHVGWPTVGGMEKAEVMDGIPDRPRIHPQGLSGGALWPVESLNLLNVLLEAPQSRGGMIENIALSPTGGDASQKAEFLDGKMTIISETRNGRVQRQQVEVIGRICALWHRAKHVVVYERTVNPSAQFAPKAEDDPHRTRSRRPILRKVREYVELLQPERSYPDFSAAAERSAGFLDRVRFNARMINVDSAWASDVGTFGWQVPLWNRVAARERPQVYPRPDIAFVTAAEGEGDRPVVAQETTDPDYVYFFADFKAATSDTDLWVSRPALDFPNVPDAEALRKEADPRPEVIPGGADPRQPPVDRVLPGMRRFTWRLMPGAQKTAINAGRAGKPVYVGVESVSFMRASHRVGQEPPDQGKTLVPALQYSAGAIDGAGLSQLGHWPAAEAIPPKAKDIAAQLEEFKSKIVPGNISAAKKAFDDAWTGFVGEIKASAAGAKFPKMPLAKDAVGGNALCARLKDDAAGLIRRKEMLARSELSDWAAETNRQLATLPPTKAELVADWSKVGIEQIRPLFAQATQDVAKAEETVERAKAILADTQADVDALLATLRQRVLQIRAGYDEGKPWSKERREAFRDGIQASVNSAGAELQSAVDEAGQRFSTELGDLGQGIAGHLTQYLRQIQLVAGDAISTVASLSRVFEGVMAAFDRQLAALLGSQGTLASLMTSVNANSGLDAGQKTTLLGLIQEAEMAAKDARDQFESVRMQSADVNVAAKAAKDAINDLSAVMERQAGEVRNAVDALETRIGTLAGDAFDGLKTAAADIKANLEAAGQDLLAGIDGKFKRFGSDADAIVLPALDWIAEQSVRVQETLAQAPQALMSVASDLTDGMKDLRAKLAPDALLETQVKKLITDGIETVLKPLPDTLDPQKHLATVRESLRLVADEIGTRMREFSSAALDAVSDVSDMCQRLAGSVEQARSLLEDLGKGAEAYLDSTFQSLKEEFNESYKDVIDTEEQARALIAAVDRLGNAARSVFNDVSRAAETAKAFGDRVADALSKLSEGGLMAAPSNILKLYSAVTSAPELGGLKADIDRIRATFGEIDDLIQTTKATALFNRLGDELKALGLSIPFDGIADRLLPCDLSGFDIGTVFRSCGGAKLDHLLRGYKIPSGVANAVKITHDFDQAHARAWVQVDIDAPFPGRRSLFSIGVFQVDFVDMTLTGRLRLEASKDDPNVTSTGFGRIGTTLDAVVSGQSMVSFENFGLSFTKERGIDIDFDPTHVRLNPQFKWIQDFLSSMFPDLPGGLEWIKENGIPVGVQHAIELPPFALTFGTSGVSNISLGNHFKLVAFPNFVLANRFNLSSIERPFIFSVFILGGTGFIQIESEYNPIRDELSVLVEAGAGASAQLAFAAGPFVGQVFITLSGTLSYRKLISGSGGSLAIAMVLVIAGHVVVCGIATIGITLNLRLSYRDNGQIDADGSLTATIRISRVFELKARGQANYMMRGGESKLTTSGTVKGEPTGEAKQKIDQMKSAAETLQKAVA</sequence>
<feature type="region of interest" description="Disordered" evidence="2">
    <location>
        <begin position="1926"/>
        <end position="1947"/>
    </location>
</feature>
<keyword evidence="3" id="KW-0812">Transmembrane</keyword>
<keyword evidence="3" id="KW-1133">Transmembrane helix</keyword>
<organism evidence="4 5">
    <name type="scientific">Roseomonas indoligenes</name>
    <dbReference type="NCBI Taxonomy" id="2820811"/>
    <lineage>
        <taxon>Bacteria</taxon>
        <taxon>Pseudomonadati</taxon>
        <taxon>Pseudomonadota</taxon>
        <taxon>Alphaproteobacteria</taxon>
        <taxon>Acetobacterales</taxon>
        <taxon>Roseomonadaceae</taxon>
        <taxon>Roseomonas</taxon>
    </lineage>
</organism>
<feature type="transmembrane region" description="Helical" evidence="3">
    <location>
        <begin position="1858"/>
        <end position="1883"/>
    </location>
</feature>
<feature type="region of interest" description="Disordered" evidence="2">
    <location>
        <begin position="288"/>
        <end position="310"/>
    </location>
</feature>
<evidence type="ECO:0000256" key="2">
    <source>
        <dbReference type="SAM" id="MobiDB-lite"/>
    </source>
</evidence>
<feature type="compositionally biased region" description="Basic and acidic residues" evidence="2">
    <location>
        <begin position="1938"/>
        <end position="1947"/>
    </location>
</feature>
<proteinExistence type="predicted"/>
<keyword evidence="3" id="KW-0472">Membrane</keyword>
<protein>
    <submittedName>
        <fullName evidence="4">Apolipoprotein A1/A4/E family protein</fullName>
    </submittedName>
</protein>
<accession>A0A940S8E3</accession>
<dbReference type="EMBL" id="JAGIZA010000025">
    <property type="protein sequence ID" value="MBP0496004.1"/>
    <property type="molecule type" value="Genomic_DNA"/>
</dbReference>